<dbReference type="GO" id="GO:0110154">
    <property type="term" value="P:RNA decapping"/>
    <property type="evidence" value="ECO:0007669"/>
    <property type="project" value="TreeGrafter"/>
</dbReference>
<dbReference type="InterPro" id="IPR029052">
    <property type="entry name" value="Metallo-depent_PP-like"/>
</dbReference>
<dbReference type="PANTHER" id="PTHR42850:SF4">
    <property type="entry name" value="ZINC-DEPENDENT ENDOPOLYPHOSPHATASE"/>
    <property type="match status" value="1"/>
</dbReference>
<feature type="region of interest" description="Disordered" evidence="1">
    <location>
        <begin position="363"/>
        <end position="383"/>
    </location>
</feature>
<reference evidence="3" key="1">
    <citation type="journal article" date="2010" name="ISME J.">
        <title>Metagenome of the Mediterranean deep chlorophyll maximum studied by direct and fosmid library 454 pyrosequencing.</title>
        <authorList>
            <person name="Ghai R."/>
            <person name="Martin-Cuadrado A.B."/>
            <person name="Molto A.G."/>
            <person name="Heredia I.G."/>
            <person name="Cabrera R."/>
            <person name="Martin J."/>
            <person name="Verdu M."/>
            <person name="Deschamps P."/>
            <person name="Moreira D."/>
            <person name="Lopez-Garcia P."/>
            <person name="Mira A."/>
            <person name="Rodriguez-Valera F."/>
        </authorList>
    </citation>
    <scope>NUCLEOTIDE SEQUENCE</scope>
</reference>
<dbReference type="AlphaFoldDB" id="D6PB60"/>
<protein>
    <recommendedName>
        <fullName evidence="2">Calcineurin-like phosphoesterase domain-containing protein</fullName>
    </recommendedName>
</protein>
<dbReference type="GO" id="GO:0008803">
    <property type="term" value="F:bis(5'-nucleosyl)-tetraphosphatase (symmetrical) activity"/>
    <property type="evidence" value="ECO:0007669"/>
    <property type="project" value="TreeGrafter"/>
</dbReference>
<sequence>MRDPALEADLQSRLDDGHRVFVVGDLHGHFATFRALLHRLKLKPEDRVICLGDMIDRGPNSADLITFVRSNPQVICIKGNHEQMAIQSIQQDGTFEAWQPWMQRGGSSTYGSYIVAAKGDLWSAKRAMLHDFMWLDTLPTQIVLDHIRLVHAGYDPRMPLDMQGEKELLWIRKAWHQHETPVDPHRTVFFGHTTTTKLGDSAGDVAYSPMNLEDGRPAWVGLDVGAYNHVSPCLAAVDIMTMRATKQATLKCDRWFERIDEQDNQRKKSNQQWRGRGNKKEAEVGDSFGLKALAMRARTVRTSTLRAKRELEQVGITFPNSDDSFTIHETSRTEGFSIIHRKRLNQTVLSRARGPTSFRFYAKKTTDHPRGGKASTPQHTINA</sequence>
<dbReference type="Gene3D" id="3.60.21.10">
    <property type="match status" value="1"/>
</dbReference>
<evidence type="ECO:0000259" key="2">
    <source>
        <dbReference type="Pfam" id="PF00149"/>
    </source>
</evidence>
<dbReference type="Pfam" id="PF00149">
    <property type="entry name" value="Metallophos"/>
    <property type="match status" value="1"/>
</dbReference>
<accession>D6PB60</accession>
<dbReference type="GO" id="GO:0005737">
    <property type="term" value="C:cytoplasm"/>
    <property type="evidence" value="ECO:0007669"/>
    <property type="project" value="TreeGrafter"/>
</dbReference>
<proteinExistence type="predicted"/>
<feature type="domain" description="Calcineurin-like phosphoesterase" evidence="2">
    <location>
        <begin position="19"/>
        <end position="216"/>
    </location>
</feature>
<evidence type="ECO:0000313" key="3">
    <source>
        <dbReference type="EMBL" id="ADD92961.1"/>
    </source>
</evidence>
<dbReference type="PANTHER" id="PTHR42850">
    <property type="entry name" value="METALLOPHOSPHOESTERASE"/>
    <property type="match status" value="1"/>
</dbReference>
<dbReference type="InterPro" id="IPR050126">
    <property type="entry name" value="Ap4A_hydrolase"/>
</dbReference>
<dbReference type="GO" id="GO:0016791">
    <property type="term" value="F:phosphatase activity"/>
    <property type="evidence" value="ECO:0007669"/>
    <property type="project" value="TreeGrafter"/>
</dbReference>
<dbReference type="CDD" id="cd00144">
    <property type="entry name" value="MPP_PPP_family"/>
    <property type="match status" value="1"/>
</dbReference>
<organism evidence="3">
    <name type="scientific">uncultured archaeon MedDCM-OCT-S04-C140</name>
    <dbReference type="NCBI Taxonomy" id="743085"/>
    <lineage>
        <taxon>Archaea</taxon>
        <taxon>environmental samples</taxon>
    </lineage>
</organism>
<dbReference type="InterPro" id="IPR004843">
    <property type="entry name" value="Calcineurin-like_PHP"/>
</dbReference>
<name>D6PB60_9ARCH</name>
<evidence type="ECO:0000256" key="1">
    <source>
        <dbReference type="SAM" id="MobiDB-lite"/>
    </source>
</evidence>
<dbReference type="EMBL" id="GU942959">
    <property type="protein sequence ID" value="ADD92961.1"/>
    <property type="molecule type" value="Genomic_DNA"/>
</dbReference>
<dbReference type="SUPFAM" id="SSF56300">
    <property type="entry name" value="Metallo-dependent phosphatases"/>
    <property type="match status" value="1"/>
</dbReference>